<dbReference type="InterPro" id="IPR036568">
    <property type="entry name" value="GGCT-like_sf"/>
</dbReference>
<dbReference type="GO" id="GO:0003839">
    <property type="term" value="F:gamma-glutamylcyclotransferase activity"/>
    <property type="evidence" value="ECO:0007669"/>
    <property type="project" value="InterPro"/>
</dbReference>
<dbReference type="SUPFAM" id="SSF110857">
    <property type="entry name" value="Gamma-glutamyl cyclotransferase-like"/>
    <property type="match status" value="1"/>
</dbReference>
<evidence type="ECO:0000256" key="1">
    <source>
        <dbReference type="ARBA" id="ARBA00023239"/>
    </source>
</evidence>
<dbReference type="HOGENOM" id="CLU_048475_6_0_6"/>
<dbReference type="Pfam" id="PF13772">
    <property type="entry name" value="AIG2_2"/>
    <property type="match status" value="1"/>
</dbReference>
<accession>A4C8Y3</accession>
<sequence length="165" mass="18842">MTVYFNLAYGSNMSSNRLLARLPKAKRIGVAMVEGYKLAYHKKGFDDSGKCDAYYTGDKNDILLGVLYQITAEEKAILDQIEGPRYSICNLTVKHESGEHFDAYCYVANTLDHSLLPYDWYLQHVIAGAKEAQLPEHYVTKICQQVTQVDPDSERSQREFLIHKK</sequence>
<evidence type="ECO:0000313" key="4">
    <source>
        <dbReference type="EMBL" id="EAR29048.1"/>
    </source>
</evidence>
<dbReference type="Proteomes" id="UP000006201">
    <property type="component" value="Unassembled WGS sequence"/>
</dbReference>
<dbReference type="RefSeq" id="WP_009838309.1">
    <property type="nucleotide sequence ID" value="NZ_AAOH01000003.1"/>
</dbReference>
<dbReference type="PANTHER" id="PTHR12935:SF0">
    <property type="entry name" value="GAMMA-GLUTAMYLCYCLOTRANSFERASE"/>
    <property type="match status" value="1"/>
</dbReference>
<gene>
    <name evidence="4" type="ORF">PTD2_08389</name>
</gene>
<organism evidence="4 5">
    <name type="scientific">Pseudoalteromonas tunicata D2</name>
    <dbReference type="NCBI Taxonomy" id="87626"/>
    <lineage>
        <taxon>Bacteria</taxon>
        <taxon>Pseudomonadati</taxon>
        <taxon>Pseudomonadota</taxon>
        <taxon>Gammaproteobacteria</taxon>
        <taxon>Alteromonadales</taxon>
        <taxon>Pseudoalteromonadaceae</taxon>
        <taxon>Pseudoalteromonas</taxon>
    </lineage>
</organism>
<dbReference type="AlphaFoldDB" id="A4C8Y3"/>
<dbReference type="eggNOG" id="COG2105">
    <property type="taxonomic scope" value="Bacteria"/>
</dbReference>
<dbReference type="InterPro" id="IPR017939">
    <property type="entry name" value="G-Glutamylcylcotransferase"/>
</dbReference>
<evidence type="ECO:0000256" key="2">
    <source>
        <dbReference type="PIRSR" id="PIRSR617939-1"/>
    </source>
</evidence>
<dbReference type="EMBL" id="AAOH01000003">
    <property type="protein sequence ID" value="EAR29048.1"/>
    <property type="molecule type" value="Genomic_DNA"/>
</dbReference>
<evidence type="ECO:0000313" key="5">
    <source>
        <dbReference type="Proteomes" id="UP000006201"/>
    </source>
</evidence>
<dbReference type="STRING" id="87626.PTD2_08389"/>
<keyword evidence="5" id="KW-1185">Reference proteome</keyword>
<protein>
    <recommendedName>
        <fullName evidence="6">Gamma-glutamylcyclotransferase AIG2-like domain-containing protein</fullName>
    </recommendedName>
</protein>
<name>A4C8Y3_9GAMM</name>
<feature type="active site" description="Proton acceptor" evidence="2">
    <location>
        <position position="82"/>
    </location>
</feature>
<dbReference type="InterPro" id="IPR013024">
    <property type="entry name" value="GGCT-like"/>
</dbReference>
<dbReference type="CDD" id="cd06661">
    <property type="entry name" value="GGCT_like"/>
    <property type="match status" value="1"/>
</dbReference>
<dbReference type="OrthoDB" id="5401862at2"/>
<evidence type="ECO:0000256" key="3">
    <source>
        <dbReference type="PIRSR" id="PIRSR617939-2"/>
    </source>
</evidence>
<feature type="binding site" evidence="3">
    <location>
        <position position="121"/>
    </location>
    <ligand>
        <name>substrate</name>
    </ligand>
</feature>
<comment type="caution">
    <text evidence="4">The sequence shown here is derived from an EMBL/GenBank/DDBJ whole genome shotgun (WGS) entry which is preliminary data.</text>
</comment>
<proteinExistence type="predicted"/>
<dbReference type="PANTHER" id="PTHR12935">
    <property type="entry name" value="GAMMA-GLUTAMYLCYCLOTRANSFERASE"/>
    <property type="match status" value="1"/>
</dbReference>
<evidence type="ECO:0008006" key="6">
    <source>
        <dbReference type="Google" id="ProtNLM"/>
    </source>
</evidence>
<reference evidence="4 5" key="1">
    <citation type="submission" date="2006-02" db="EMBL/GenBank/DDBJ databases">
        <authorList>
            <person name="Moran M.A."/>
            <person name="Kjelleberg S."/>
            <person name="Egan S."/>
            <person name="Saunders N."/>
            <person name="Thomas T."/>
            <person name="Ferriera S."/>
            <person name="Johnson J."/>
            <person name="Kravitz S."/>
            <person name="Halpern A."/>
            <person name="Remington K."/>
            <person name="Beeson K."/>
            <person name="Tran B."/>
            <person name="Rogers Y.-H."/>
            <person name="Friedman R."/>
            <person name="Venter J.C."/>
        </authorList>
    </citation>
    <scope>NUCLEOTIDE SEQUENCE [LARGE SCALE GENOMIC DNA]</scope>
    <source>
        <strain evidence="4 5">D2</strain>
    </source>
</reference>
<keyword evidence="1" id="KW-0456">Lyase</keyword>
<dbReference type="Gene3D" id="3.10.490.10">
    <property type="entry name" value="Gamma-glutamyl cyclotransferase-like"/>
    <property type="match status" value="1"/>
</dbReference>